<dbReference type="Pfam" id="PF20398">
    <property type="entry name" value="DUF6691"/>
    <property type="match status" value="1"/>
</dbReference>
<keyword evidence="1" id="KW-0472">Membrane</keyword>
<keyword evidence="1" id="KW-0812">Transmembrane</keyword>
<evidence type="ECO:0000313" key="3">
    <source>
        <dbReference type="Proteomes" id="UP000198145"/>
    </source>
</evidence>
<dbReference type="EMBL" id="NJBA01000009">
    <property type="protein sequence ID" value="OWP48359.1"/>
    <property type="molecule type" value="Genomic_DNA"/>
</dbReference>
<accession>A0A246F595</accession>
<protein>
    <recommendedName>
        <fullName evidence="4">YeeE/YedE family protein</fullName>
    </recommendedName>
</protein>
<organism evidence="2 3">
    <name type="scientific">Pseudomonas nitroreducens</name>
    <dbReference type="NCBI Taxonomy" id="46680"/>
    <lineage>
        <taxon>Bacteria</taxon>
        <taxon>Pseudomonadati</taxon>
        <taxon>Pseudomonadota</taxon>
        <taxon>Gammaproteobacteria</taxon>
        <taxon>Pseudomonadales</taxon>
        <taxon>Pseudomonadaceae</taxon>
        <taxon>Pseudomonas</taxon>
    </lineage>
</organism>
<sequence length="144" mass="15062">MGKIVAFLAGLLFGAGLLLSGLANPEKVLGFLDLAGAWDPSLALVMVAAIGAGMPFFSWARRHDRALLGGIMQLPKRRDLDGQLVGGSLLFGVGWGIAGVCPGPALVTLAAGYWQGALFCLAMLVGMGLHAAYEWQRDAKRKPA</sequence>
<feature type="transmembrane region" description="Helical" evidence="1">
    <location>
        <begin position="112"/>
        <end position="133"/>
    </location>
</feature>
<proteinExistence type="predicted"/>
<gene>
    <name evidence="2" type="ORF">CEG18_23470</name>
</gene>
<dbReference type="AlphaFoldDB" id="A0A246F595"/>
<comment type="caution">
    <text evidence="2">The sequence shown here is derived from an EMBL/GenBank/DDBJ whole genome shotgun (WGS) entry which is preliminary data.</text>
</comment>
<evidence type="ECO:0000256" key="1">
    <source>
        <dbReference type="SAM" id="Phobius"/>
    </source>
</evidence>
<dbReference type="eggNOG" id="COG2391">
    <property type="taxonomic scope" value="Bacteria"/>
</dbReference>
<keyword evidence="1" id="KW-1133">Transmembrane helix</keyword>
<dbReference type="Proteomes" id="UP000198145">
    <property type="component" value="Unassembled WGS sequence"/>
</dbReference>
<evidence type="ECO:0008006" key="4">
    <source>
        <dbReference type="Google" id="ProtNLM"/>
    </source>
</evidence>
<reference evidence="2 3" key="1">
    <citation type="submission" date="2017-06" db="EMBL/GenBank/DDBJ databases">
        <title>Draft genome of Pseudomonas nitroreducens DF05.</title>
        <authorList>
            <person name="Iyer R."/>
        </authorList>
    </citation>
    <scope>NUCLEOTIDE SEQUENCE [LARGE SCALE GENOMIC DNA]</scope>
    <source>
        <strain evidence="2 3">DF05</strain>
    </source>
</reference>
<dbReference type="RefSeq" id="WP_088420935.1">
    <property type="nucleotide sequence ID" value="NZ_NJBA01000009.1"/>
</dbReference>
<dbReference type="STRING" id="46680.GCA_000807755_06632"/>
<dbReference type="InterPro" id="IPR046513">
    <property type="entry name" value="DUF6691"/>
</dbReference>
<feature type="transmembrane region" description="Helical" evidence="1">
    <location>
        <begin position="41"/>
        <end position="60"/>
    </location>
</feature>
<evidence type="ECO:0000313" key="2">
    <source>
        <dbReference type="EMBL" id="OWP48359.1"/>
    </source>
</evidence>
<name>A0A246F595_PSENT</name>
<feature type="transmembrane region" description="Helical" evidence="1">
    <location>
        <begin position="80"/>
        <end position="100"/>
    </location>
</feature>